<dbReference type="Proteomes" id="UP000306808">
    <property type="component" value="Unassembled WGS sequence"/>
</dbReference>
<evidence type="ECO:0000256" key="2">
    <source>
        <dbReference type="ARBA" id="ARBA00023015"/>
    </source>
</evidence>
<evidence type="ECO:0000256" key="1">
    <source>
        <dbReference type="ARBA" id="ARBA00010641"/>
    </source>
</evidence>
<keyword evidence="3" id="KW-0731">Sigma factor</keyword>
<dbReference type="InterPro" id="IPR007627">
    <property type="entry name" value="RNA_pol_sigma70_r2"/>
</dbReference>
<gene>
    <name evidence="7" type="ORF">FAZ15_17035</name>
</gene>
<dbReference type="InterPro" id="IPR014284">
    <property type="entry name" value="RNA_pol_sigma-70_dom"/>
</dbReference>
<dbReference type="GO" id="GO:0006352">
    <property type="term" value="P:DNA-templated transcription initiation"/>
    <property type="evidence" value="ECO:0007669"/>
    <property type="project" value="InterPro"/>
</dbReference>
<comment type="caution">
    <text evidence="7">The sequence shown here is derived from an EMBL/GenBank/DDBJ whole genome shotgun (WGS) entry which is preliminary data.</text>
</comment>
<dbReference type="RefSeq" id="WP_136902520.1">
    <property type="nucleotide sequence ID" value="NZ_SUME01000007.1"/>
</dbReference>
<evidence type="ECO:0000256" key="4">
    <source>
        <dbReference type="ARBA" id="ARBA00023163"/>
    </source>
</evidence>
<dbReference type="Gene3D" id="1.10.10.10">
    <property type="entry name" value="Winged helix-like DNA-binding domain superfamily/Winged helix DNA-binding domain"/>
    <property type="match status" value="1"/>
</dbReference>
<evidence type="ECO:0000313" key="7">
    <source>
        <dbReference type="EMBL" id="TJZ53729.1"/>
    </source>
</evidence>
<evidence type="ECO:0000256" key="3">
    <source>
        <dbReference type="ARBA" id="ARBA00023082"/>
    </source>
</evidence>
<dbReference type="EMBL" id="SUME01000007">
    <property type="protein sequence ID" value="TJZ53729.1"/>
    <property type="molecule type" value="Genomic_DNA"/>
</dbReference>
<organism evidence="7 8">
    <name type="scientific">Sphingobacterium olei</name>
    <dbReference type="NCBI Taxonomy" id="2571155"/>
    <lineage>
        <taxon>Bacteria</taxon>
        <taxon>Pseudomonadati</taxon>
        <taxon>Bacteroidota</taxon>
        <taxon>Sphingobacteriia</taxon>
        <taxon>Sphingobacteriales</taxon>
        <taxon>Sphingobacteriaceae</taxon>
        <taxon>Sphingobacterium</taxon>
    </lineage>
</organism>
<dbReference type="SUPFAM" id="SSF88946">
    <property type="entry name" value="Sigma2 domain of RNA polymerase sigma factors"/>
    <property type="match status" value="1"/>
</dbReference>
<dbReference type="InterPro" id="IPR013324">
    <property type="entry name" value="RNA_pol_sigma_r3/r4-like"/>
</dbReference>
<accession>A0A4U0NHP5</accession>
<comment type="similarity">
    <text evidence="1">Belongs to the sigma-70 factor family. ECF subfamily.</text>
</comment>
<dbReference type="InterPro" id="IPR013325">
    <property type="entry name" value="RNA_pol_sigma_r2"/>
</dbReference>
<feature type="domain" description="RNA polymerase sigma-70 region 2" evidence="5">
    <location>
        <begin position="26"/>
        <end position="92"/>
    </location>
</feature>
<dbReference type="NCBIfam" id="TIGR02937">
    <property type="entry name" value="sigma70-ECF"/>
    <property type="match status" value="1"/>
</dbReference>
<dbReference type="NCBIfam" id="TIGR02985">
    <property type="entry name" value="Sig70_bacteroi1"/>
    <property type="match status" value="1"/>
</dbReference>
<dbReference type="GO" id="GO:0003677">
    <property type="term" value="F:DNA binding"/>
    <property type="evidence" value="ECO:0007669"/>
    <property type="project" value="InterPro"/>
</dbReference>
<dbReference type="InterPro" id="IPR013249">
    <property type="entry name" value="RNA_pol_sigma70_r4_t2"/>
</dbReference>
<dbReference type="CDD" id="cd06171">
    <property type="entry name" value="Sigma70_r4"/>
    <property type="match status" value="1"/>
</dbReference>
<feature type="domain" description="RNA polymerase sigma factor 70 region 4 type 2" evidence="6">
    <location>
        <begin position="124"/>
        <end position="175"/>
    </location>
</feature>
<keyword evidence="2" id="KW-0805">Transcription regulation</keyword>
<evidence type="ECO:0000313" key="8">
    <source>
        <dbReference type="Proteomes" id="UP000306808"/>
    </source>
</evidence>
<reference evidence="7 8" key="1">
    <citation type="submission" date="2019-04" db="EMBL/GenBank/DDBJ databases">
        <title>Sphingobacterium olei sp. nov., isolated from oil-contaminated soil.</title>
        <authorList>
            <person name="Liu B."/>
        </authorList>
    </citation>
    <scope>NUCLEOTIDE SEQUENCE [LARGE SCALE GENOMIC DNA]</scope>
    <source>
        <strain evidence="7 8">HAL-9</strain>
    </source>
</reference>
<dbReference type="InterPro" id="IPR014327">
    <property type="entry name" value="RNA_pol_sigma70_bacteroid"/>
</dbReference>
<dbReference type="AlphaFoldDB" id="A0A4U0NHP5"/>
<keyword evidence="4" id="KW-0804">Transcription</keyword>
<dbReference type="PANTHER" id="PTHR43133">
    <property type="entry name" value="RNA POLYMERASE ECF-TYPE SIGMA FACTO"/>
    <property type="match status" value="1"/>
</dbReference>
<dbReference type="Gene3D" id="1.10.1740.10">
    <property type="match status" value="1"/>
</dbReference>
<name>A0A4U0NHP5_9SPHI</name>
<evidence type="ECO:0000259" key="5">
    <source>
        <dbReference type="Pfam" id="PF04542"/>
    </source>
</evidence>
<evidence type="ECO:0000259" key="6">
    <source>
        <dbReference type="Pfam" id="PF08281"/>
    </source>
</evidence>
<dbReference type="Pfam" id="PF08281">
    <property type="entry name" value="Sigma70_r4_2"/>
    <property type="match status" value="1"/>
</dbReference>
<keyword evidence="8" id="KW-1185">Reference proteome</keyword>
<proteinExistence type="inferred from homology"/>
<dbReference type="OrthoDB" id="659569at2"/>
<dbReference type="InterPro" id="IPR039425">
    <property type="entry name" value="RNA_pol_sigma-70-like"/>
</dbReference>
<dbReference type="PANTHER" id="PTHR43133:SF46">
    <property type="entry name" value="RNA POLYMERASE SIGMA-70 FACTOR ECF SUBFAMILY"/>
    <property type="match status" value="1"/>
</dbReference>
<protein>
    <submittedName>
        <fullName evidence="7">RNA polymerase sigma-70 factor</fullName>
    </submittedName>
</protein>
<dbReference type="GO" id="GO:0016987">
    <property type="term" value="F:sigma factor activity"/>
    <property type="evidence" value="ECO:0007669"/>
    <property type="project" value="UniProtKB-KW"/>
</dbReference>
<sequence>MTNDFNQDNDLMAEISDGNHEAFAILYKKYWPLLYLHVYRMLQDERLAEDVVQETFTWLWQNAPLIKVAGHVSSYLYGAVRHNVLNQFRKEKVKSAYLADLSLFVTDARSEVDDVILYKELVHEIESEIARMPPRMQHIFNLSRKEMYSHKEIADMLGIAESSVREQIKRALKQLRLALKDRPYLFLAFLHLFR</sequence>
<dbReference type="InterPro" id="IPR036388">
    <property type="entry name" value="WH-like_DNA-bd_sf"/>
</dbReference>
<dbReference type="SUPFAM" id="SSF88659">
    <property type="entry name" value="Sigma3 and sigma4 domains of RNA polymerase sigma factors"/>
    <property type="match status" value="1"/>
</dbReference>
<dbReference type="Pfam" id="PF04542">
    <property type="entry name" value="Sigma70_r2"/>
    <property type="match status" value="1"/>
</dbReference>